<evidence type="ECO:0000313" key="7">
    <source>
        <dbReference type="Proteomes" id="UP000025227"/>
    </source>
</evidence>
<dbReference type="SMART" id="SM00277">
    <property type="entry name" value="GRAN"/>
    <property type="match status" value="3"/>
</dbReference>
<dbReference type="OMA" id="FQCHGQF"/>
<comment type="similarity">
    <text evidence="2">Belongs to the granulin family.</text>
</comment>
<dbReference type="PROSITE" id="PS00799">
    <property type="entry name" value="GRANULINS"/>
    <property type="match status" value="2"/>
</dbReference>
<keyword evidence="5" id="KW-0732">Signal</keyword>
<name>A0A7I4XW88_HAECO</name>
<feature type="domain" description="Granulins" evidence="6">
    <location>
        <begin position="53"/>
        <end position="66"/>
    </location>
</feature>
<dbReference type="WBParaSite" id="HCON_00019320-00001">
    <property type="protein sequence ID" value="HCON_00019320-00001"/>
    <property type="gene ID" value="HCON_00019320"/>
</dbReference>
<keyword evidence="4" id="KW-1015">Disulfide bond</keyword>
<protein>
    <submittedName>
        <fullName evidence="8">Granulin</fullName>
    </submittedName>
</protein>
<dbReference type="GO" id="GO:0005576">
    <property type="term" value="C:extracellular region"/>
    <property type="evidence" value="ECO:0007669"/>
    <property type="project" value="UniProtKB-SubCell"/>
</dbReference>
<evidence type="ECO:0000259" key="6">
    <source>
        <dbReference type="PROSITE" id="PS00799"/>
    </source>
</evidence>
<dbReference type="InterPro" id="IPR039036">
    <property type="entry name" value="Granulin_fam"/>
</dbReference>
<proteinExistence type="inferred from homology"/>
<dbReference type="Pfam" id="PF00396">
    <property type="entry name" value="Granulin"/>
    <property type="match status" value="3"/>
</dbReference>
<evidence type="ECO:0000313" key="8">
    <source>
        <dbReference type="WBParaSite" id="HCON_00019320-00001"/>
    </source>
</evidence>
<organism evidence="7 8">
    <name type="scientific">Haemonchus contortus</name>
    <name type="common">Barber pole worm</name>
    <dbReference type="NCBI Taxonomy" id="6289"/>
    <lineage>
        <taxon>Eukaryota</taxon>
        <taxon>Metazoa</taxon>
        <taxon>Ecdysozoa</taxon>
        <taxon>Nematoda</taxon>
        <taxon>Chromadorea</taxon>
        <taxon>Rhabditida</taxon>
        <taxon>Rhabditina</taxon>
        <taxon>Rhabditomorpha</taxon>
        <taxon>Strongyloidea</taxon>
        <taxon>Trichostrongylidae</taxon>
        <taxon>Haemonchus</taxon>
    </lineage>
</organism>
<dbReference type="Gene3D" id="2.10.25.160">
    <property type="entry name" value="Granulin"/>
    <property type="match status" value="3"/>
</dbReference>
<dbReference type="SUPFAM" id="SSF57277">
    <property type="entry name" value="Granulin repeat"/>
    <property type="match status" value="2"/>
</dbReference>
<dbReference type="InterPro" id="IPR000118">
    <property type="entry name" value="Granulin"/>
</dbReference>
<feature type="signal peptide" evidence="5">
    <location>
        <begin position="1"/>
        <end position="17"/>
    </location>
</feature>
<dbReference type="PANTHER" id="PTHR12274:SF3">
    <property type="entry name" value="PROGRANULIN"/>
    <property type="match status" value="1"/>
</dbReference>
<accession>A0A7I4XW88</accession>
<evidence type="ECO:0000256" key="3">
    <source>
        <dbReference type="ARBA" id="ARBA00022525"/>
    </source>
</evidence>
<dbReference type="AlphaFoldDB" id="A0A7I4XW88"/>
<evidence type="ECO:0000256" key="4">
    <source>
        <dbReference type="ARBA" id="ARBA00023157"/>
    </source>
</evidence>
<keyword evidence="3" id="KW-0964">Secreted</keyword>
<dbReference type="InterPro" id="IPR037277">
    <property type="entry name" value="Granulin_sf"/>
</dbReference>
<reference evidence="8" key="1">
    <citation type="submission" date="2020-12" db="UniProtKB">
        <authorList>
            <consortium name="WormBaseParasite"/>
        </authorList>
    </citation>
    <scope>IDENTIFICATION</scope>
    <source>
        <strain evidence="8">MHco3</strain>
    </source>
</reference>
<dbReference type="OrthoDB" id="5854875at2759"/>
<dbReference type="Proteomes" id="UP000025227">
    <property type="component" value="Unplaced"/>
</dbReference>
<evidence type="ECO:0000256" key="2">
    <source>
        <dbReference type="ARBA" id="ARBA00010093"/>
    </source>
</evidence>
<evidence type="ECO:0000256" key="1">
    <source>
        <dbReference type="ARBA" id="ARBA00004613"/>
    </source>
</evidence>
<evidence type="ECO:0000256" key="5">
    <source>
        <dbReference type="SAM" id="SignalP"/>
    </source>
</evidence>
<keyword evidence="7" id="KW-1185">Reference proteome</keyword>
<feature type="domain" description="Granulins" evidence="6">
    <location>
        <begin position="132"/>
        <end position="145"/>
    </location>
</feature>
<feature type="chain" id="PRO_5029852950" evidence="5">
    <location>
        <begin position="18"/>
        <end position="262"/>
    </location>
</feature>
<comment type="subcellular location">
    <subcellularLocation>
        <location evidence="1">Secreted</location>
    </subcellularLocation>
</comment>
<sequence>MLFIAQIILLAFVPVNSVTQDCGEGFSCSDSTTCCRLPSGEWGCCPFPNAVCCSDHIHCCPQGTQCDPEKLHCTKTNGEIFPPRRKGKAQQSTDENEIICPDRRSKCPSGSTCCMLVSGKYGCCPVEGANCCADHLHCCPSGFTCDTSGQRCIQDKNYFVVSSYRKFDATPLRKKPAVRMKYPYPEEEADELTPVRCGPEKICPALTTCCEVHKDGKIHNMCCPLQDGVCCEDTCCPAGYSCRRNGRCEKKAVRQFFSDFSV</sequence>
<dbReference type="PANTHER" id="PTHR12274">
    <property type="entry name" value="GRANULIN"/>
    <property type="match status" value="1"/>
</dbReference>